<sequence length="94" mass="11141">MASQISVFKQVLSKNPPKIWQEFFIALTQKAYQLNNQNNEYLIYQLPDNPELIRLIAKDEFLRKYIIRAEYHSVLIPHKHKAKVKKSGFLIVLE</sequence>
<protein>
    <submittedName>
        <fullName evidence="1">Uncharacterized protein</fullName>
    </submittedName>
</protein>
<organism evidence="1 2">
    <name type="scientific">Microscilla marina ATCC 23134</name>
    <dbReference type="NCBI Taxonomy" id="313606"/>
    <lineage>
        <taxon>Bacteria</taxon>
        <taxon>Pseudomonadati</taxon>
        <taxon>Bacteroidota</taxon>
        <taxon>Cytophagia</taxon>
        <taxon>Cytophagales</taxon>
        <taxon>Microscillaceae</taxon>
        <taxon>Microscilla</taxon>
    </lineage>
</organism>
<proteinExistence type="predicted"/>
<comment type="caution">
    <text evidence="1">The sequence shown here is derived from an EMBL/GenBank/DDBJ whole genome shotgun (WGS) entry which is preliminary data.</text>
</comment>
<name>A1ZGG9_MICM2</name>
<dbReference type="Proteomes" id="UP000004095">
    <property type="component" value="Unassembled WGS sequence"/>
</dbReference>
<dbReference type="OrthoDB" id="890572at2"/>
<reference evidence="1 2" key="1">
    <citation type="submission" date="2007-01" db="EMBL/GenBank/DDBJ databases">
        <authorList>
            <person name="Haygood M."/>
            <person name="Podell S."/>
            <person name="Anderson C."/>
            <person name="Hopkinson B."/>
            <person name="Roe K."/>
            <person name="Barbeau K."/>
            <person name="Gaasterland T."/>
            <person name="Ferriera S."/>
            <person name="Johnson J."/>
            <person name="Kravitz S."/>
            <person name="Beeson K."/>
            <person name="Sutton G."/>
            <person name="Rogers Y.-H."/>
            <person name="Friedman R."/>
            <person name="Frazier M."/>
            <person name="Venter J.C."/>
        </authorList>
    </citation>
    <scope>NUCLEOTIDE SEQUENCE [LARGE SCALE GENOMIC DNA]</scope>
    <source>
        <strain evidence="1 2">ATCC 23134</strain>
    </source>
</reference>
<dbReference type="EMBL" id="AAWS01000006">
    <property type="protein sequence ID" value="EAY30586.1"/>
    <property type="molecule type" value="Genomic_DNA"/>
</dbReference>
<gene>
    <name evidence="1" type="ORF">M23134_03224</name>
</gene>
<dbReference type="AlphaFoldDB" id="A1ZGG9"/>
<keyword evidence="2" id="KW-1185">Reference proteome</keyword>
<accession>A1ZGG9</accession>
<evidence type="ECO:0000313" key="2">
    <source>
        <dbReference type="Proteomes" id="UP000004095"/>
    </source>
</evidence>
<evidence type="ECO:0000313" key="1">
    <source>
        <dbReference type="EMBL" id="EAY30586.1"/>
    </source>
</evidence>